<comment type="caution">
    <text evidence="2">The sequence shown here is derived from an EMBL/GenBank/DDBJ whole genome shotgun (WGS) entry which is preliminary data.</text>
</comment>
<keyword evidence="3" id="KW-1185">Reference proteome</keyword>
<accession>A0ABQ7NPM1</accession>
<dbReference type="EMBL" id="JADBGQ010000002">
    <property type="protein sequence ID" value="KAG5412086.1"/>
    <property type="molecule type" value="Genomic_DNA"/>
</dbReference>
<feature type="region of interest" description="Disordered" evidence="1">
    <location>
        <begin position="147"/>
        <end position="168"/>
    </location>
</feature>
<proteinExistence type="predicted"/>
<dbReference type="Proteomes" id="UP000823674">
    <property type="component" value="Chromosome A02"/>
</dbReference>
<evidence type="ECO:0000256" key="1">
    <source>
        <dbReference type="SAM" id="MobiDB-lite"/>
    </source>
</evidence>
<evidence type="ECO:0000313" key="3">
    <source>
        <dbReference type="Proteomes" id="UP000823674"/>
    </source>
</evidence>
<name>A0ABQ7NPM1_BRACM</name>
<gene>
    <name evidence="2" type="primary">A02g512320.1_BraROA</name>
    <name evidence="2" type="ORF">IGI04_008405</name>
</gene>
<organism evidence="2 3">
    <name type="scientific">Brassica rapa subsp. trilocularis</name>
    <dbReference type="NCBI Taxonomy" id="1813537"/>
    <lineage>
        <taxon>Eukaryota</taxon>
        <taxon>Viridiplantae</taxon>
        <taxon>Streptophyta</taxon>
        <taxon>Embryophyta</taxon>
        <taxon>Tracheophyta</taxon>
        <taxon>Spermatophyta</taxon>
        <taxon>Magnoliopsida</taxon>
        <taxon>eudicotyledons</taxon>
        <taxon>Gunneridae</taxon>
        <taxon>Pentapetalae</taxon>
        <taxon>rosids</taxon>
        <taxon>malvids</taxon>
        <taxon>Brassicales</taxon>
        <taxon>Brassicaceae</taxon>
        <taxon>Brassiceae</taxon>
        <taxon>Brassica</taxon>
    </lineage>
</organism>
<reference evidence="2 3" key="1">
    <citation type="submission" date="2021-03" db="EMBL/GenBank/DDBJ databases">
        <authorList>
            <person name="King G.J."/>
            <person name="Bancroft I."/>
            <person name="Baten A."/>
            <person name="Bloomfield J."/>
            <person name="Borpatragohain P."/>
            <person name="He Z."/>
            <person name="Irish N."/>
            <person name="Irwin J."/>
            <person name="Liu K."/>
            <person name="Mauleon R.P."/>
            <person name="Moore J."/>
            <person name="Morris R."/>
            <person name="Ostergaard L."/>
            <person name="Wang B."/>
            <person name="Wells R."/>
        </authorList>
    </citation>
    <scope>NUCLEOTIDE SEQUENCE [LARGE SCALE GENOMIC DNA]</scope>
    <source>
        <strain evidence="2">R-o-18</strain>
        <tissue evidence="2">Leaf</tissue>
    </source>
</reference>
<protein>
    <submittedName>
        <fullName evidence="2">Uncharacterized protein</fullName>
    </submittedName>
</protein>
<sequence>MVPSDPVIRGNNFLWLHLCYRLTIFSNSHSECSEDEEATCKSRSTKKMGIQRCRGRMMLSVRDRSRSWWFQIRMELGEEIERGHFDYGCSPKFKKERLLLNASQNLRSTLQLILYDVVPSFNLKVYASIGFSYERAQGREMYHYKRRKGRAHQDSMQEDEKDGLKPEEISGINSDFSEPGCLLKWDVHRWHKRSWWCYNQENHLSLGLFYDEPMILTNAI</sequence>
<evidence type="ECO:0000313" key="2">
    <source>
        <dbReference type="EMBL" id="KAG5412086.1"/>
    </source>
</evidence>